<dbReference type="InterPro" id="IPR019193">
    <property type="entry name" value="UBQ-conj_enz_E2-bd_prot"/>
</dbReference>
<comment type="function">
    <text evidence="7">E3 ubiquitin-protein ligase which accepts ubiquitin from specific E2 ubiquitin-conjugating enzymes, and transfers it to substrates, generally promoting their degradation by the proteasome. Independently of its E3 ubiquitin-protein ligase activity, acts as an inhibitor of CPSF3 endonuclease activity by blocking CPSF3 active site.</text>
</comment>
<protein>
    <recommendedName>
        <fullName evidence="3">E3 ubiquitin-protein ligase E3D</fullName>
        <ecNumber evidence="2">2.3.2.26</ecNumber>
    </recommendedName>
    <alternativeName>
        <fullName evidence="6">HECT-type E3 ubiquitin transferase E3D</fullName>
    </alternativeName>
    <alternativeName>
        <fullName evidence="5">UbcH10-binding protein with a HECT-like domain</fullName>
    </alternativeName>
    <alternativeName>
        <fullName evidence="4">Ubiquitin-conjugating enzyme E2C-binding protein</fullName>
    </alternativeName>
</protein>
<sequence length="368" mass="42363">MIESITLELRPRLQICNAFICLNKKVNMTKIEMKLSEENIQIITENNTVTFLIQFVKLIPNSLSTLNMMNNWICFRVQTKSDSILGSFKTQVITNLTFDFNSSKTFVKSIQLSNTDVYNVMCTCCKNILSKDMCIKRVLPIPDINYDSSEWFCCKHSHTSIAHNLIPLESDIFYGSHFFIIHTNSFNYNLKKDNGTVVCNRCLQYLGKIHTGSSIKLWSCSVDYNLLNNLEIKHATDPFNDFLVAIKTTMTGIFGEEIVLQCFVGEETHSLILKPMDWHLNLMTEPKTKLQNTVTLQRVSVVKVLYKYETNRSISDSVYKSYCEVGFLVIKAGLEHLLMSTKRFPQPHRATSDFYIGHIYLENFPNDS</sequence>
<evidence type="ECO:0000256" key="7">
    <source>
        <dbReference type="ARBA" id="ARBA00053831"/>
    </source>
</evidence>
<evidence type="ECO:0000256" key="8">
    <source>
        <dbReference type="ARBA" id="ARBA00064185"/>
    </source>
</evidence>
<proteinExistence type="predicted"/>
<accession>A0ABP1N9N2</accession>
<comment type="caution">
    <text evidence="9">The sequence shown here is derived from an EMBL/GenBank/DDBJ whole genome shotgun (WGS) entry which is preliminary data.</text>
</comment>
<organism evidence="9 10">
    <name type="scientific">Xylocopa violacea</name>
    <name type="common">Violet carpenter bee</name>
    <name type="synonym">Apis violacea</name>
    <dbReference type="NCBI Taxonomy" id="135666"/>
    <lineage>
        <taxon>Eukaryota</taxon>
        <taxon>Metazoa</taxon>
        <taxon>Ecdysozoa</taxon>
        <taxon>Arthropoda</taxon>
        <taxon>Hexapoda</taxon>
        <taxon>Insecta</taxon>
        <taxon>Pterygota</taxon>
        <taxon>Neoptera</taxon>
        <taxon>Endopterygota</taxon>
        <taxon>Hymenoptera</taxon>
        <taxon>Apocrita</taxon>
        <taxon>Aculeata</taxon>
        <taxon>Apoidea</taxon>
        <taxon>Anthophila</taxon>
        <taxon>Apidae</taxon>
        <taxon>Xylocopa</taxon>
        <taxon>Xylocopa</taxon>
    </lineage>
</organism>
<evidence type="ECO:0000256" key="4">
    <source>
        <dbReference type="ARBA" id="ARBA00029737"/>
    </source>
</evidence>
<dbReference type="PANTHER" id="PTHR31531:SF2">
    <property type="entry name" value="E3 UBIQUITIN-PROTEIN LIGASE E3D"/>
    <property type="match status" value="1"/>
</dbReference>
<dbReference type="EMBL" id="CAXAJV020001287">
    <property type="protein sequence ID" value="CAL7937187.1"/>
    <property type="molecule type" value="Genomic_DNA"/>
</dbReference>
<comment type="catalytic activity">
    <reaction evidence="1">
        <text>S-ubiquitinyl-[E2 ubiquitin-conjugating enzyme]-L-cysteine + [acceptor protein]-L-lysine = [E2 ubiquitin-conjugating enzyme]-L-cysteine + N(6)-ubiquitinyl-[acceptor protein]-L-lysine.</text>
        <dbReference type="EC" id="2.3.2.26"/>
    </reaction>
</comment>
<evidence type="ECO:0000313" key="10">
    <source>
        <dbReference type="Proteomes" id="UP001642520"/>
    </source>
</evidence>
<reference evidence="9 10" key="1">
    <citation type="submission" date="2024-08" db="EMBL/GenBank/DDBJ databases">
        <authorList>
            <person name="Will J Nash"/>
            <person name="Angela Man"/>
            <person name="Seanna McTaggart"/>
            <person name="Kendall Baker"/>
            <person name="Tom Barker"/>
            <person name="Leah Catchpole"/>
            <person name="Alex Durrant"/>
            <person name="Karim Gharbi"/>
            <person name="Naomi Irish"/>
            <person name="Gemy Kaithakottil"/>
            <person name="Debby Ku"/>
            <person name="Aaliyah Providence"/>
            <person name="Felix Shaw"/>
            <person name="David Swarbreck"/>
            <person name="Chris Watkins"/>
            <person name="Ann M. McCartney"/>
            <person name="Giulio Formenti"/>
            <person name="Alice Mouton"/>
            <person name="Noel Vella"/>
            <person name="Bjorn M von Reumont"/>
            <person name="Adriana Vella"/>
            <person name="Wilfried Haerty"/>
        </authorList>
    </citation>
    <scope>NUCLEOTIDE SEQUENCE [LARGE SCALE GENOMIC DNA]</scope>
</reference>
<keyword evidence="10" id="KW-1185">Reference proteome</keyword>
<evidence type="ECO:0000313" key="9">
    <source>
        <dbReference type="EMBL" id="CAL7937187.1"/>
    </source>
</evidence>
<evidence type="ECO:0000256" key="3">
    <source>
        <dbReference type="ARBA" id="ARBA00013646"/>
    </source>
</evidence>
<comment type="subunit">
    <text evidence="8">Interacts with UBE2C/UbcH10 (E2 ubiquitin-conjugating enzyme). In vitro, interacts with cyclin-B.</text>
</comment>
<dbReference type="PANTHER" id="PTHR31531">
    <property type="entry name" value="E3 UBIQUITIN-PROTEIN LIGASE E3D FAMILY MEMBER"/>
    <property type="match status" value="1"/>
</dbReference>
<dbReference type="Pfam" id="PF09814">
    <property type="entry name" value="HECT_2"/>
    <property type="match status" value="1"/>
</dbReference>
<evidence type="ECO:0000256" key="2">
    <source>
        <dbReference type="ARBA" id="ARBA00012485"/>
    </source>
</evidence>
<evidence type="ECO:0000256" key="1">
    <source>
        <dbReference type="ARBA" id="ARBA00000885"/>
    </source>
</evidence>
<gene>
    <name evidence="9" type="ORF">XYLVIOL_LOCUS2580</name>
</gene>
<evidence type="ECO:0000256" key="5">
    <source>
        <dbReference type="ARBA" id="ARBA00032234"/>
    </source>
</evidence>
<name>A0ABP1N9N2_XYLVO</name>
<dbReference type="Proteomes" id="UP001642520">
    <property type="component" value="Unassembled WGS sequence"/>
</dbReference>
<dbReference type="EC" id="2.3.2.26" evidence="2"/>
<evidence type="ECO:0000256" key="6">
    <source>
        <dbReference type="ARBA" id="ARBA00032298"/>
    </source>
</evidence>